<dbReference type="GO" id="GO:0008168">
    <property type="term" value="F:methyltransferase activity"/>
    <property type="evidence" value="ECO:0007669"/>
    <property type="project" value="TreeGrafter"/>
</dbReference>
<dbReference type="PANTHER" id="PTHR42912">
    <property type="entry name" value="METHYLTRANSFERASE"/>
    <property type="match status" value="1"/>
</dbReference>
<evidence type="ECO:0000313" key="3">
    <source>
        <dbReference type="Proteomes" id="UP000001203"/>
    </source>
</evidence>
<dbReference type="InterPro" id="IPR050508">
    <property type="entry name" value="Methyltransf_Superfamily"/>
</dbReference>
<keyword evidence="3" id="KW-1185">Reference proteome</keyword>
<sequence length="321" mass="36389">MRLGYYHNRYLENFMTATPFPSKPSLASRVINGILSVKPLAKLAKYQARNMIINRAEKIGVPWRDNVRQLSNHNWEEELEKVQNPNLVYPDYYVCSFHGYETGNLSWESALEVESAAYAVHASIWPGAGVNGDPRLRHNYHEILKQQLSSTPQRILDMGCSVGMSTFPLQAMYPDAKVTGLDLSAYHLAVAHYRSQERNLAIDWVHGAAEATNLPETSFDLVSAFLLYHELPQTAAIAIFKEARRLLKPGGYFTMMDMNPRAEAYQKMPPYILTLLKSTEPYLDQYFALDIETALQEAGFNPPKITPISPRHRAIVARVSQ</sequence>
<dbReference type="Gene3D" id="3.40.50.150">
    <property type="entry name" value="Vaccinia Virus protein VP39"/>
    <property type="match status" value="1"/>
</dbReference>
<dbReference type="InterPro" id="IPR029063">
    <property type="entry name" value="SAM-dependent_MTases_sf"/>
</dbReference>
<evidence type="ECO:0000313" key="2">
    <source>
        <dbReference type="EMBL" id="ACB51473.1"/>
    </source>
</evidence>
<dbReference type="AlphaFoldDB" id="B1WNP4"/>
<dbReference type="EMBL" id="CP000806">
    <property type="protein sequence ID" value="ACB51473.1"/>
    <property type="molecule type" value="Genomic_DNA"/>
</dbReference>
<dbReference type="STRING" id="43989.cce_2123"/>
<proteinExistence type="predicted"/>
<dbReference type="Proteomes" id="UP000001203">
    <property type="component" value="Chromosome circular"/>
</dbReference>
<dbReference type="SUPFAM" id="SSF53335">
    <property type="entry name" value="S-adenosyl-L-methionine-dependent methyltransferases"/>
    <property type="match status" value="1"/>
</dbReference>
<protein>
    <recommendedName>
        <fullName evidence="1">Methyltransferase domain-containing protein</fullName>
    </recommendedName>
</protein>
<organism evidence="2 3">
    <name type="scientific">Crocosphaera subtropica (strain ATCC 51142 / BH68)</name>
    <name type="common">Cyanothece sp. (strain ATCC 51142)</name>
    <dbReference type="NCBI Taxonomy" id="43989"/>
    <lineage>
        <taxon>Bacteria</taxon>
        <taxon>Bacillati</taxon>
        <taxon>Cyanobacteriota</taxon>
        <taxon>Cyanophyceae</taxon>
        <taxon>Oscillatoriophycideae</taxon>
        <taxon>Chroococcales</taxon>
        <taxon>Aphanothecaceae</taxon>
        <taxon>Crocosphaera</taxon>
        <taxon>Crocosphaera subtropica</taxon>
    </lineage>
</organism>
<dbReference type="CDD" id="cd02440">
    <property type="entry name" value="AdoMet_MTases"/>
    <property type="match status" value="1"/>
</dbReference>
<evidence type="ECO:0000259" key="1">
    <source>
        <dbReference type="Pfam" id="PF13649"/>
    </source>
</evidence>
<dbReference type="KEGG" id="cyt:cce_2123"/>
<dbReference type="Pfam" id="PF13649">
    <property type="entry name" value="Methyltransf_25"/>
    <property type="match status" value="1"/>
</dbReference>
<dbReference type="eggNOG" id="COG2226">
    <property type="taxonomic scope" value="Bacteria"/>
</dbReference>
<reference evidence="2 3" key="1">
    <citation type="journal article" date="2008" name="Proc. Natl. Acad. Sci. U.S.A.">
        <title>The genome of Cyanothece 51142, a unicellular diazotrophic cyanobacterium important in the marine nitrogen cycle.</title>
        <authorList>
            <person name="Welsh E.A."/>
            <person name="Liberton M."/>
            <person name="Stoeckel J."/>
            <person name="Loh T."/>
            <person name="Elvitigala T."/>
            <person name="Wang C."/>
            <person name="Wollam A."/>
            <person name="Fulton R.S."/>
            <person name="Clifton S.W."/>
            <person name="Jacobs J.M."/>
            <person name="Aurora R."/>
            <person name="Ghosh B.K."/>
            <person name="Sherman L.A."/>
            <person name="Smith R.D."/>
            <person name="Wilson R.K."/>
            <person name="Pakrasi H.B."/>
        </authorList>
    </citation>
    <scope>NUCLEOTIDE SEQUENCE [LARGE SCALE GENOMIC DNA]</scope>
    <source>
        <strain evidence="3">ATCC 51142 / BH68</strain>
    </source>
</reference>
<dbReference type="HOGENOM" id="CLU_053941_0_0_3"/>
<gene>
    <name evidence="2" type="ordered locus">cce_2123</name>
</gene>
<accession>B1WNP4</accession>
<name>B1WNP4_CROS5</name>
<dbReference type="PANTHER" id="PTHR42912:SF68">
    <property type="entry name" value="METHYLTRANSFERASE TYPE 11 DOMAIN-CONTAINING PROTEIN"/>
    <property type="match status" value="1"/>
</dbReference>
<feature type="domain" description="Methyltransferase" evidence="1">
    <location>
        <begin position="155"/>
        <end position="251"/>
    </location>
</feature>
<dbReference type="InterPro" id="IPR041698">
    <property type="entry name" value="Methyltransf_25"/>
</dbReference>